<organism evidence="2 3">
    <name type="scientific">Tenggerimyces flavus</name>
    <dbReference type="NCBI Taxonomy" id="1708749"/>
    <lineage>
        <taxon>Bacteria</taxon>
        <taxon>Bacillati</taxon>
        <taxon>Actinomycetota</taxon>
        <taxon>Actinomycetes</taxon>
        <taxon>Propionibacteriales</taxon>
        <taxon>Nocardioidaceae</taxon>
        <taxon>Tenggerimyces</taxon>
    </lineage>
</organism>
<proteinExistence type="predicted"/>
<dbReference type="Pfam" id="PF04909">
    <property type="entry name" value="Amidohydro_2"/>
    <property type="match status" value="1"/>
</dbReference>
<feature type="domain" description="Amidohydrolase-related" evidence="1">
    <location>
        <begin position="53"/>
        <end position="252"/>
    </location>
</feature>
<evidence type="ECO:0000259" key="1">
    <source>
        <dbReference type="Pfam" id="PF04909"/>
    </source>
</evidence>
<dbReference type="RefSeq" id="WP_239553757.1">
    <property type="nucleotide sequence ID" value="NZ_JAFBCM010000001.1"/>
</dbReference>
<name>A0ABV7YPF0_9ACTN</name>
<protein>
    <submittedName>
        <fullName evidence="2">Amidohydrolase family protein</fullName>
    </submittedName>
</protein>
<evidence type="ECO:0000313" key="2">
    <source>
        <dbReference type="EMBL" id="MFC3765675.1"/>
    </source>
</evidence>
<dbReference type="Proteomes" id="UP001595699">
    <property type="component" value="Unassembled WGS sequence"/>
</dbReference>
<keyword evidence="3" id="KW-1185">Reference proteome</keyword>
<gene>
    <name evidence="2" type="ORF">ACFOUW_32905</name>
</gene>
<evidence type="ECO:0000313" key="3">
    <source>
        <dbReference type="Proteomes" id="UP001595699"/>
    </source>
</evidence>
<dbReference type="SUPFAM" id="SSF51556">
    <property type="entry name" value="Metallo-dependent hydrolases"/>
    <property type="match status" value="1"/>
</dbReference>
<comment type="caution">
    <text evidence="2">The sequence shown here is derived from an EMBL/GenBank/DDBJ whole genome shotgun (WGS) entry which is preliminary data.</text>
</comment>
<dbReference type="InterPro" id="IPR006680">
    <property type="entry name" value="Amidohydro-rel"/>
</dbReference>
<dbReference type="EMBL" id="JBHRZH010000041">
    <property type="protein sequence ID" value="MFC3765675.1"/>
    <property type="molecule type" value="Genomic_DNA"/>
</dbReference>
<sequence>MENGIDTTAFLGQWPWRLQASADAASLGVLASRVGVSSLWVSHLASIFGFDTRSGNEALFDAVETDDRLVPFAILNPDEPTAAKELAWAVANGARGVRLTPGYHGYQLSDPSAVALVAAVGEMGLPLHVCARLDDERLRHRRFRADDVPLHELAELVRSQPRLPMVLSGLKATEWDEVRAHVGAADLSNVVVDLWFVNGPVGVIARLDADQYAFGSATPVQSALATAAQLATAAIPADDLRKLSRGNAERVLADAGA</sequence>
<accession>A0ABV7YPF0</accession>
<reference evidence="3" key="1">
    <citation type="journal article" date="2019" name="Int. J. Syst. Evol. Microbiol.">
        <title>The Global Catalogue of Microorganisms (GCM) 10K type strain sequencing project: providing services to taxonomists for standard genome sequencing and annotation.</title>
        <authorList>
            <consortium name="The Broad Institute Genomics Platform"/>
            <consortium name="The Broad Institute Genome Sequencing Center for Infectious Disease"/>
            <person name="Wu L."/>
            <person name="Ma J."/>
        </authorList>
    </citation>
    <scope>NUCLEOTIDE SEQUENCE [LARGE SCALE GENOMIC DNA]</scope>
    <source>
        <strain evidence="3">CGMCC 4.7241</strain>
    </source>
</reference>
<dbReference type="Gene3D" id="3.20.20.140">
    <property type="entry name" value="Metal-dependent hydrolases"/>
    <property type="match status" value="1"/>
</dbReference>
<dbReference type="InterPro" id="IPR032466">
    <property type="entry name" value="Metal_Hydrolase"/>
</dbReference>